<name>A0A0E9WWZ7_ANGAN</name>
<sequence>MRVLTVAGSTRGHPIAAHSNTQGGRMQLSGSCLASISYLPLLVEQSSSTETAQLSWIAIRKVPVYGYTHLSE</sequence>
<reference evidence="2" key="1">
    <citation type="submission" date="2014-11" db="EMBL/GenBank/DDBJ databases">
        <authorList>
            <person name="Amaro Gonzalez C."/>
        </authorList>
    </citation>
    <scope>NUCLEOTIDE SEQUENCE</scope>
</reference>
<proteinExistence type="predicted"/>
<dbReference type="EMBL" id="GBXM01014619">
    <property type="protein sequence ID" value="JAH93958.1"/>
    <property type="molecule type" value="Transcribed_RNA"/>
</dbReference>
<reference evidence="2" key="2">
    <citation type="journal article" date="2015" name="Fish Shellfish Immunol.">
        <title>Early steps in the European eel (Anguilla anguilla)-Vibrio vulnificus interaction in the gills: Role of the RtxA13 toxin.</title>
        <authorList>
            <person name="Callol A."/>
            <person name="Pajuelo D."/>
            <person name="Ebbesson L."/>
            <person name="Teles M."/>
            <person name="MacKenzie S."/>
            <person name="Amaro C."/>
        </authorList>
    </citation>
    <scope>NUCLEOTIDE SEQUENCE</scope>
</reference>
<feature type="region of interest" description="Disordered" evidence="1">
    <location>
        <begin position="1"/>
        <end position="22"/>
    </location>
</feature>
<dbReference type="AlphaFoldDB" id="A0A0E9WWZ7"/>
<protein>
    <submittedName>
        <fullName evidence="2">Uncharacterized protein</fullName>
    </submittedName>
</protein>
<evidence type="ECO:0000256" key="1">
    <source>
        <dbReference type="SAM" id="MobiDB-lite"/>
    </source>
</evidence>
<organism evidence="2">
    <name type="scientific">Anguilla anguilla</name>
    <name type="common">European freshwater eel</name>
    <name type="synonym">Muraena anguilla</name>
    <dbReference type="NCBI Taxonomy" id="7936"/>
    <lineage>
        <taxon>Eukaryota</taxon>
        <taxon>Metazoa</taxon>
        <taxon>Chordata</taxon>
        <taxon>Craniata</taxon>
        <taxon>Vertebrata</taxon>
        <taxon>Euteleostomi</taxon>
        <taxon>Actinopterygii</taxon>
        <taxon>Neopterygii</taxon>
        <taxon>Teleostei</taxon>
        <taxon>Anguilliformes</taxon>
        <taxon>Anguillidae</taxon>
        <taxon>Anguilla</taxon>
    </lineage>
</organism>
<evidence type="ECO:0000313" key="2">
    <source>
        <dbReference type="EMBL" id="JAH93958.1"/>
    </source>
</evidence>
<accession>A0A0E9WWZ7</accession>